<dbReference type="Proteomes" id="UP001597380">
    <property type="component" value="Unassembled WGS sequence"/>
</dbReference>
<keyword evidence="2" id="KW-0472">Membrane</keyword>
<name>A0ABW4XRC0_9GAMM</name>
<gene>
    <name evidence="3" type="primary">gspM</name>
    <name evidence="3" type="ORF">ACFSJ3_16730</name>
</gene>
<dbReference type="RefSeq" id="WP_345341766.1">
    <property type="nucleotide sequence ID" value="NZ_BAABLI010000031.1"/>
</dbReference>
<organism evidence="3 4">
    <name type="scientific">Corallincola platygyrae</name>
    <dbReference type="NCBI Taxonomy" id="1193278"/>
    <lineage>
        <taxon>Bacteria</taxon>
        <taxon>Pseudomonadati</taxon>
        <taxon>Pseudomonadota</taxon>
        <taxon>Gammaproteobacteria</taxon>
        <taxon>Alteromonadales</taxon>
        <taxon>Psychromonadaceae</taxon>
        <taxon>Corallincola</taxon>
    </lineage>
</organism>
<evidence type="ECO:0000256" key="1">
    <source>
        <dbReference type="SAM" id="Coils"/>
    </source>
</evidence>
<reference evidence="4" key="1">
    <citation type="journal article" date="2019" name="Int. J. Syst. Evol. Microbiol.">
        <title>The Global Catalogue of Microorganisms (GCM) 10K type strain sequencing project: providing services to taxonomists for standard genome sequencing and annotation.</title>
        <authorList>
            <consortium name="The Broad Institute Genomics Platform"/>
            <consortium name="The Broad Institute Genome Sequencing Center for Infectious Disease"/>
            <person name="Wu L."/>
            <person name="Ma J."/>
        </authorList>
    </citation>
    <scope>NUCLEOTIDE SEQUENCE [LARGE SCALE GENOMIC DNA]</scope>
    <source>
        <strain evidence="4">CGMCC 1.10992</strain>
    </source>
</reference>
<feature type="transmembrane region" description="Helical" evidence="2">
    <location>
        <begin position="20"/>
        <end position="38"/>
    </location>
</feature>
<feature type="coiled-coil region" evidence="1">
    <location>
        <begin position="60"/>
        <end position="106"/>
    </location>
</feature>
<evidence type="ECO:0000313" key="4">
    <source>
        <dbReference type="Proteomes" id="UP001597380"/>
    </source>
</evidence>
<protein>
    <submittedName>
        <fullName evidence="3">Type II secretion system protein GspM</fullName>
    </submittedName>
</protein>
<keyword evidence="2" id="KW-1133">Transmembrane helix</keyword>
<evidence type="ECO:0000256" key="2">
    <source>
        <dbReference type="SAM" id="Phobius"/>
    </source>
</evidence>
<dbReference type="Pfam" id="PF04612">
    <property type="entry name" value="T2SSM"/>
    <property type="match status" value="1"/>
</dbReference>
<sequence>MSRWQALNAKYHALSMRERLLIFVSGLVLVLFGGYSLFVDPLYLDLKKTQSAIYKTASEQSQLQAQIADLQARLRKDLNKLLEQEIAEAEKAIAEVDKQLQSQTTDLVPAYRMAEVLEEVLSKAKGVRVLALNSKAPQPMLDLVDESGQQINLYQHGIVLKVEGRYFDLMRFIGAVEGLDTRFYWKRFDYGVESYPKAELELELFTLSTSRTFMGS</sequence>
<keyword evidence="1" id="KW-0175">Coiled coil</keyword>
<keyword evidence="4" id="KW-1185">Reference proteome</keyword>
<comment type="caution">
    <text evidence="3">The sequence shown here is derived from an EMBL/GenBank/DDBJ whole genome shotgun (WGS) entry which is preliminary data.</text>
</comment>
<accession>A0ABW4XRC0</accession>
<keyword evidence="2" id="KW-0812">Transmembrane</keyword>
<evidence type="ECO:0000313" key="3">
    <source>
        <dbReference type="EMBL" id="MFD2097638.1"/>
    </source>
</evidence>
<dbReference type="InterPro" id="IPR007690">
    <property type="entry name" value="T2SS_GspM"/>
</dbReference>
<proteinExistence type="predicted"/>
<dbReference type="EMBL" id="JBHUHT010000027">
    <property type="protein sequence ID" value="MFD2097638.1"/>
    <property type="molecule type" value="Genomic_DNA"/>
</dbReference>